<dbReference type="EMBL" id="CM035420">
    <property type="protein sequence ID" value="KAH7404776.1"/>
    <property type="molecule type" value="Genomic_DNA"/>
</dbReference>
<evidence type="ECO:0000256" key="7">
    <source>
        <dbReference type="ARBA" id="ARBA00022792"/>
    </source>
</evidence>
<dbReference type="PANTHER" id="PTHR45635">
    <property type="entry name" value="ADP,ATP CARRIER PROTEIN 1-RELATED-RELATED"/>
    <property type="match status" value="1"/>
</dbReference>
<dbReference type="Gene3D" id="1.50.40.10">
    <property type="entry name" value="Mitochondrial carrier domain"/>
    <property type="match status" value="1"/>
</dbReference>
<evidence type="ECO:0000256" key="10">
    <source>
        <dbReference type="ARBA" id="ARBA00023136"/>
    </source>
</evidence>
<dbReference type="GO" id="GO:1990544">
    <property type="term" value="P:mitochondrial ATP transmembrane transport"/>
    <property type="evidence" value="ECO:0007669"/>
    <property type="project" value="InterPro"/>
</dbReference>
<keyword evidence="10" id="KW-0472">Membrane</keyword>
<comment type="similarity">
    <text evidence="2 12">Belongs to the mitochondrial carrier (TC 2.A.29) family.</text>
</comment>
<comment type="subcellular location">
    <subcellularLocation>
        <location evidence="12">Membrane</location>
        <topology evidence="12">Multi-pass membrane protein</topology>
    </subcellularLocation>
    <subcellularLocation>
        <location evidence="1">Mitochondrion inner membrane</location>
        <topology evidence="1">Multi-pass membrane protein</topology>
    </subcellularLocation>
</comment>
<dbReference type="AlphaFoldDB" id="A0A8T2T4H9"/>
<dbReference type="OrthoDB" id="270584at2759"/>
<evidence type="ECO:0000256" key="1">
    <source>
        <dbReference type="ARBA" id="ARBA00004448"/>
    </source>
</evidence>
<evidence type="ECO:0000256" key="8">
    <source>
        <dbReference type="ARBA" id="ARBA00022989"/>
    </source>
</evidence>
<dbReference type="Pfam" id="PF00153">
    <property type="entry name" value="Mito_carr"/>
    <property type="match status" value="1"/>
</dbReference>
<gene>
    <name evidence="13" type="ORF">KP509_15G042100</name>
</gene>
<name>A0A8T2T4H9_CERRI</name>
<keyword evidence="6" id="KW-0677">Repeat</keyword>
<keyword evidence="5" id="KW-0812">Transmembrane</keyword>
<dbReference type="InterPro" id="IPR018108">
    <property type="entry name" value="MCP_transmembrane"/>
</dbReference>
<keyword evidence="8" id="KW-1133">Transmembrane helix</keyword>
<dbReference type="GO" id="GO:0005743">
    <property type="term" value="C:mitochondrial inner membrane"/>
    <property type="evidence" value="ECO:0007669"/>
    <property type="project" value="UniProtKB-SubCell"/>
</dbReference>
<keyword evidence="3 12" id="KW-0813">Transport</keyword>
<keyword evidence="14" id="KW-1185">Reference proteome</keyword>
<dbReference type="GO" id="GO:0140021">
    <property type="term" value="P:mitochondrial ADP transmembrane transport"/>
    <property type="evidence" value="ECO:0007669"/>
    <property type="project" value="InterPro"/>
</dbReference>
<keyword evidence="9" id="KW-0496">Mitochondrion</keyword>
<evidence type="ECO:0000313" key="14">
    <source>
        <dbReference type="Proteomes" id="UP000825935"/>
    </source>
</evidence>
<comment type="subunit">
    <text evidence="12">Monomer.</text>
</comment>
<comment type="catalytic activity">
    <reaction evidence="11">
        <text>ADP(in) + ATP(out) = ADP(out) + ATP(in)</text>
        <dbReference type="Rhea" id="RHEA:34999"/>
        <dbReference type="ChEBI" id="CHEBI:30616"/>
        <dbReference type="ChEBI" id="CHEBI:456216"/>
    </reaction>
    <physiologicalReaction direction="left-to-right" evidence="11">
        <dbReference type="Rhea" id="RHEA:35000"/>
    </physiologicalReaction>
</comment>
<comment type="function">
    <text evidence="12">Catalyzes the exchange of ADP and ATP across the membrane.</text>
</comment>
<dbReference type="Proteomes" id="UP000825935">
    <property type="component" value="Chromosome 15"/>
</dbReference>
<dbReference type="InterPro" id="IPR023395">
    <property type="entry name" value="MCP_dom_sf"/>
</dbReference>
<evidence type="ECO:0000256" key="6">
    <source>
        <dbReference type="ARBA" id="ARBA00022737"/>
    </source>
</evidence>
<keyword evidence="7" id="KW-0999">Mitochondrion inner membrane</keyword>
<dbReference type="GO" id="GO:0005471">
    <property type="term" value="F:ATP:ADP antiporter activity"/>
    <property type="evidence" value="ECO:0007669"/>
    <property type="project" value="UniProtKB-UniRule"/>
</dbReference>
<dbReference type="PANTHER" id="PTHR45635:SF14">
    <property type="entry name" value="ADP_ATP TRANSLOCASE"/>
    <property type="match status" value="1"/>
</dbReference>
<evidence type="ECO:0000256" key="12">
    <source>
        <dbReference type="RuleBase" id="RU368008"/>
    </source>
</evidence>
<organism evidence="13 14">
    <name type="scientific">Ceratopteris richardii</name>
    <name type="common">Triangle waterfern</name>
    <dbReference type="NCBI Taxonomy" id="49495"/>
    <lineage>
        <taxon>Eukaryota</taxon>
        <taxon>Viridiplantae</taxon>
        <taxon>Streptophyta</taxon>
        <taxon>Embryophyta</taxon>
        <taxon>Tracheophyta</taxon>
        <taxon>Polypodiopsida</taxon>
        <taxon>Polypodiidae</taxon>
        <taxon>Polypodiales</taxon>
        <taxon>Pteridineae</taxon>
        <taxon>Pteridaceae</taxon>
        <taxon>Parkerioideae</taxon>
        <taxon>Ceratopteris</taxon>
    </lineage>
</organism>
<evidence type="ECO:0000256" key="9">
    <source>
        <dbReference type="ARBA" id="ARBA00023128"/>
    </source>
</evidence>
<evidence type="ECO:0000256" key="3">
    <source>
        <dbReference type="ARBA" id="ARBA00022448"/>
    </source>
</evidence>
<protein>
    <recommendedName>
        <fullName evidence="12">ADP/ATP translocase</fullName>
    </recommendedName>
    <alternativeName>
        <fullName evidence="12">ADP,ATP carrier protein</fullName>
    </alternativeName>
</protein>
<evidence type="ECO:0000256" key="5">
    <source>
        <dbReference type="ARBA" id="ARBA00022692"/>
    </source>
</evidence>
<comment type="caution">
    <text evidence="13">The sequence shown here is derived from an EMBL/GenBank/DDBJ whole genome shotgun (WGS) entry which is preliminary data.</text>
</comment>
<accession>A0A8T2T4H9</accession>
<sequence>MMMTSGEAVKYSGSLDCFSQVVKKEGVKSLFKGCGCKYIEGHSRSRCPIWLRSSPIDLLR</sequence>
<evidence type="ECO:0000256" key="4">
    <source>
        <dbReference type="ARBA" id="ARBA00022449"/>
    </source>
</evidence>
<reference evidence="13" key="1">
    <citation type="submission" date="2021-08" db="EMBL/GenBank/DDBJ databases">
        <title>WGS assembly of Ceratopteris richardii.</title>
        <authorList>
            <person name="Marchant D.B."/>
            <person name="Chen G."/>
            <person name="Jenkins J."/>
            <person name="Shu S."/>
            <person name="Leebens-Mack J."/>
            <person name="Grimwood J."/>
            <person name="Schmutz J."/>
            <person name="Soltis P."/>
            <person name="Soltis D."/>
            <person name="Chen Z.-H."/>
        </authorList>
    </citation>
    <scope>NUCLEOTIDE SEQUENCE</scope>
    <source>
        <strain evidence="13">Whitten #5841</strain>
        <tissue evidence="13">Leaf</tissue>
    </source>
</reference>
<dbReference type="InterPro" id="IPR002113">
    <property type="entry name" value="ADT_euk_type"/>
</dbReference>
<evidence type="ECO:0000256" key="11">
    <source>
        <dbReference type="ARBA" id="ARBA00024143"/>
    </source>
</evidence>
<evidence type="ECO:0000256" key="2">
    <source>
        <dbReference type="ARBA" id="ARBA00006375"/>
    </source>
</evidence>
<evidence type="ECO:0000313" key="13">
    <source>
        <dbReference type="EMBL" id="KAH7404776.1"/>
    </source>
</evidence>
<keyword evidence="4" id="KW-0050">Antiport</keyword>
<dbReference type="SUPFAM" id="SSF103506">
    <property type="entry name" value="Mitochondrial carrier"/>
    <property type="match status" value="1"/>
</dbReference>
<proteinExistence type="inferred from homology"/>